<dbReference type="RefSeq" id="WP_349683722.1">
    <property type="nucleotide sequence ID" value="NZ_JBEGDD010000003.1"/>
</dbReference>
<accession>A0ABV1NL28</accession>
<feature type="chain" id="PRO_5046592816" evidence="2">
    <location>
        <begin position="36"/>
        <end position="387"/>
    </location>
</feature>
<dbReference type="Gene3D" id="3.20.20.140">
    <property type="entry name" value="Metal-dependent hydrolases"/>
    <property type="match status" value="1"/>
</dbReference>
<organism evidence="4 5">
    <name type="scientific">Brevundimonas aurifodinae</name>
    <dbReference type="NCBI Taxonomy" id="1508312"/>
    <lineage>
        <taxon>Bacteria</taxon>
        <taxon>Pseudomonadati</taxon>
        <taxon>Pseudomonadota</taxon>
        <taxon>Alphaproteobacteria</taxon>
        <taxon>Caulobacterales</taxon>
        <taxon>Caulobacteraceae</taxon>
        <taxon>Brevundimonas</taxon>
    </lineage>
</organism>
<evidence type="ECO:0000259" key="3">
    <source>
        <dbReference type="Pfam" id="PF04909"/>
    </source>
</evidence>
<dbReference type="Proteomes" id="UP001445732">
    <property type="component" value="Unassembled WGS sequence"/>
</dbReference>
<gene>
    <name evidence="4" type="ORF">ABN401_04950</name>
</gene>
<dbReference type="InterPro" id="IPR032465">
    <property type="entry name" value="ACMSD"/>
</dbReference>
<dbReference type="PROSITE" id="PS51318">
    <property type="entry name" value="TAT"/>
    <property type="match status" value="1"/>
</dbReference>
<feature type="signal peptide" evidence="2">
    <location>
        <begin position="1"/>
        <end position="35"/>
    </location>
</feature>
<dbReference type="Pfam" id="PF04909">
    <property type="entry name" value="Amidohydro_2"/>
    <property type="match status" value="1"/>
</dbReference>
<evidence type="ECO:0000256" key="2">
    <source>
        <dbReference type="SAM" id="SignalP"/>
    </source>
</evidence>
<name>A0ABV1NL28_9CAUL</name>
<protein>
    <submittedName>
        <fullName evidence="4">Amidohydrolase family protein</fullName>
    </submittedName>
</protein>
<comment type="caution">
    <text evidence="4">The sequence shown here is derived from an EMBL/GenBank/DDBJ whole genome shotgun (WGS) entry which is preliminary data.</text>
</comment>
<keyword evidence="2" id="KW-0732">Signal</keyword>
<keyword evidence="1" id="KW-0456">Lyase</keyword>
<dbReference type="InterPro" id="IPR032466">
    <property type="entry name" value="Metal_Hydrolase"/>
</dbReference>
<evidence type="ECO:0000313" key="4">
    <source>
        <dbReference type="EMBL" id="MEQ7154556.1"/>
    </source>
</evidence>
<feature type="domain" description="Amidohydrolase-related" evidence="3">
    <location>
        <begin position="60"/>
        <end position="376"/>
    </location>
</feature>
<keyword evidence="5" id="KW-1185">Reference proteome</keyword>
<dbReference type="PANTHER" id="PTHR21240">
    <property type="entry name" value="2-AMINO-3-CARBOXYLMUCONATE-6-SEMIALDEHYDE DECARBOXYLASE"/>
    <property type="match status" value="1"/>
</dbReference>
<proteinExistence type="predicted"/>
<sequence length="387" mass="42790">MHIHDDACACGPSRRRLLGAGAILTAGLAAGSASAKTQTQANPQAAAQAIGGVQKRGPWIDAHVHLQALDWFRGNVFERRMRTRRNRSTPRPQAAGLGARSIDEAAASGPRRAYGPDLEGQTQRLLDQMNEAGIATSVLFAMDYDYTGEKLRVPHYEQLIALAGVRDRHPGRFVLFAAIDPRRGPAGLDLLRRAHNELGIVGMGEFAPHFFGFAPNDRERCYPIYELCSELDLPIAPNCSIVASHVSRWCDPIYFEDVAYDFPNLNICLTSSGIPLWSESALALAQSKQNVWIDVADWQAPVTSDPVGNVLQFVRRALDTEARHKILFGSDYPVFARAVSEKSWVEVFTVQARQRGILFSDEDLHLLFSDNVQEFLDRDLPMPPGFG</sequence>
<dbReference type="InterPro" id="IPR006311">
    <property type="entry name" value="TAT_signal"/>
</dbReference>
<reference evidence="4 5" key="1">
    <citation type="submission" date="2024-06" db="EMBL/GenBank/DDBJ databases">
        <title>Brevundimonas sp. C11.</title>
        <authorList>
            <person name="Maltman C."/>
        </authorList>
    </citation>
    <scope>NUCLEOTIDE SEQUENCE [LARGE SCALE GENOMIC DNA]</scope>
    <source>
        <strain evidence="4 5">C11</strain>
    </source>
</reference>
<dbReference type="SUPFAM" id="SSF51556">
    <property type="entry name" value="Metallo-dependent hydrolases"/>
    <property type="match status" value="1"/>
</dbReference>
<evidence type="ECO:0000313" key="5">
    <source>
        <dbReference type="Proteomes" id="UP001445732"/>
    </source>
</evidence>
<evidence type="ECO:0000256" key="1">
    <source>
        <dbReference type="ARBA" id="ARBA00023239"/>
    </source>
</evidence>
<dbReference type="EMBL" id="JBEGDD010000003">
    <property type="protein sequence ID" value="MEQ7154556.1"/>
    <property type="molecule type" value="Genomic_DNA"/>
</dbReference>
<dbReference type="InterPro" id="IPR006680">
    <property type="entry name" value="Amidohydro-rel"/>
</dbReference>